<organism evidence="7 8">
    <name type="scientific">Trichoplusia ni</name>
    <name type="common">Cabbage looper</name>
    <dbReference type="NCBI Taxonomy" id="7111"/>
    <lineage>
        <taxon>Eukaryota</taxon>
        <taxon>Metazoa</taxon>
        <taxon>Ecdysozoa</taxon>
        <taxon>Arthropoda</taxon>
        <taxon>Hexapoda</taxon>
        <taxon>Insecta</taxon>
        <taxon>Pterygota</taxon>
        <taxon>Neoptera</taxon>
        <taxon>Endopterygota</taxon>
        <taxon>Lepidoptera</taxon>
        <taxon>Glossata</taxon>
        <taxon>Ditrysia</taxon>
        <taxon>Noctuoidea</taxon>
        <taxon>Noctuidae</taxon>
        <taxon>Plusiinae</taxon>
        <taxon>Trichoplusia</taxon>
    </lineage>
</organism>
<dbReference type="GeneID" id="113497658"/>
<dbReference type="InterPro" id="IPR050235">
    <property type="entry name" value="CK1_Ser-Thr_kinase"/>
</dbReference>
<evidence type="ECO:0000256" key="3">
    <source>
        <dbReference type="ARBA" id="ARBA00022840"/>
    </source>
</evidence>
<feature type="compositionally biased region" description="Basic and acidic residues" evidence="5">
    <location>
        <begin position="388"/>
        <end position="405"/>
    </location>
</feature>
<evidence type="ECO:0000256" key="4">
    <source>
        <dbReference type="PROSITE-ProRule" id="PRU10141"/>
    </source>
</evidence>
<dbReference type="Pfam" id="PF00069">
    <property type="entry name" value="Pkinase"/>
    <property type="match status" value="1"/>
</dbReference>
<evidence type="ECO:0000256" key="1">
    <source>
        <dbReference type="ARBA" id="ARBA00012513"/>
    </source>
</evidence>
<dbReference type="SMART" id="SM00220">
    <property type="entry name" value="S_TKc"/>
    <property type="match status" value="1"/>
</dbReference>
<dbReference type="RefSeq" id="XP_026733127.1">
    <property type="nucleotide sequence ID" value="XM_026877326.1"/>
</dbReference>
<evidence type="ECO:0000256" key="2">
    <source>
        <dbReference type="ARBA" id="ARBA00022741"/>
    </source>
</evidence>
<keyword evidence="2 4" id="KW-0547">Nucleotide-binding</keyword>
<evidence type="ECO:0000313" key="8">
    <source>
        <dbReference type="RefSeq" id="XP_026733127.1"/>
    </source>
</evidence>
<feature type="compositionally biased region" description="Basic and acidic residues" evidence="5">
    <location>
        <begin position="361"/>
        <end position="371"/>
    </location>
</feature>
<feature type="compositionally biased region" description="Polar residues" evidence="5">
    <location>
        <begin position="435"/>
        <end position="448"/>
    </location>
</feature>
<feature type="region of interest" description="Disordered" evidence="5">
    <location>
        <begin position="430"/>
        <end position="459"/>
    </location>
</feature>
<proteinExistence type="predicted"/>
<feature type="region of interest" description="Disordered" evidence="5">
    <location>
        <begin position="360"/>
        <end position="416"/>
    </location>
</feature>
<keyword evidence="7" id="KW-1185">Reference proteome</keyword>
<dbReference type="PROSITE" id="PS50011">
    <property type="entry name" value="PROTEIN_KINASE_DOM"/>
    <property type="match status" value="1"/>
</dbReference>
<evidence type="ECO:0000256" key="5">
    <source>
        <dbReference type="SAM" id="MobiDB-lite"/>
    </source>
</evidence>
<dbReference type="GO" id="GO:0005524">
    <property type="term" value="F:ATP binding"/>
    <property type="evidence" value="ECO:0007669"/>
    <property type="project" value="UniProtKB-UniRule"/>
</dbReference>
<dbReference type="OrthoDB" id="2687620at2759"/>
<dbReference type="EC" id="2.7.11.1" evidence="1"/>
<dbReference type="KEGG" id="tnl:113497658"/>
<keyword evidence="3 4" id="KW-0067">ATP-binding</keyword>
<dbReference type="PROSITE" id="PS00107">
    <property type="entry name" value="PROTEIN_KINASE_ATP"/>
    <property type="match status" value="1"/>
</dbReference>
<dbReference type="InterPro" id="IPR000719">
    <property type="entry name" value="Prot_kinase_dom"/>
</dbReference>
<dbReference type="CTD" id="43228"/>
<dbReference type="Proteomes" id="UP000322000">
    <property type="component" value="Chromosome 9"/>
</dbReference>
<feature type="domain" description="Protein kinase" evidence="6">
    <location>
        <begin position="38"/>
        <end position="325"/>
    </location>
</feature>
<dbReference type="SUPFAM" id="SSF56112">
    <property type="entry name" value="Protein kinase-like (PK-like)"/>
    <property type="match status" value="1"/>
</dbReference>
<evidence type="ECO:0000259" key="6">
    <source>
        <dbReference type="PROSITE" id="PS50011"/>
    </source>
</evidence>
<dbReference type="GO" id="GO:0004674">
    <property type="term" value="F:protein serine/threonine kinase activity"/>
    <property type="evidence" value="ECO:0007669"/>
    <property type="project" value="UniProtKB-EC"/>
</dbReference>
<reference evidence="8" key="1">
    <citation type="submission" date="2025-08" db="UniProtKB">
        <authorList>
            <consortium name="RefSeq"/>
        </authorList>
    </citation>
    <scope>IDENTIFICATION</scope>
</reference>
<dbReference type="AlphaFoldDB" id="A0A7E5VXX4"/>
<dbReference type="PANTHER" id="PTHR11909">
    <property type="entry name" value="CASEIN KINASE-RELATED"/>
    <property type="match status" value="1"/>
</dbReference>
<accession>A0A7E5VXX4</accession>
<gene>
    <name evidence="8" type="primary">LOC113497658</name>
</gene>
<evidence type="ECO:0000313" key="7">
    <source>
        <dbReference type="Proteomes" id="UP000322000"/>
    </source>
</evidence>
<dbReference type="InterPro" id="IPR008271">
    <property type="entry name" value="Ser/Thr_kinase_AS"/>
</dbReference>
<dbReference type="InterPro" id="IPR011009">
    <property type="entry name" value="Kinase-like_dom_sf"/>
</dbReference>
<feature type="binding site" evidence="4">
    <location>
        <position position="72"/>
    </location>
    <ligand>
        <name>ATP</name>
        <dbReference type="ChEBI" id="CHEBI:30616"/>
    </ligand>
</feature>
<dbReference type="InParanoid" id="A0A7E5VXX4"/>
<dbReference type="FunCoup" id="A0A7E5VXX4">
    <property type="interactions" value="1301"/>
</dbReference>
<dbReference type="Gene3D" id="1.10.510.10">
    <property type="entry name" value="Transferase(Phosphotransferase) domain 1"/>
    <property type="match status" value="1"/>
</dbReference>
<dbReference type="PROSITE" id="PS00108">
    <property type="entry name" value="PROTEIN_KINASE_ST"/>
    <property type="match status" value="1"/>
</dbReference>
<protein>
    <recommendedName>
        <fullName evidence="1">non-specific serine/threonine protein kinase</fullName>
        <ecNumber evidence="1">2.7.11.1</ecNumber>
    </recommendedName>
</protein>
<sequence>MAGRVKKVAPKKKGAGYKMPAPIPTGEVIKDTLFKKEWRIGPSIGVGGFGEIYSACDHTIKTKGSDYPYAIKIEPHENGPLFVEINFYLRNANKDDIAKFMQSKKLTSLGMPTFFGKGSHECNGVTYRYLVMERFGKDVWSLFNESGKSFQPATVFQLGLQMLDVLEYIHSRGYVHADLKGANMLLGLKKTAKNQVYLVDFGLATRLKEDQPFSPDPKNAHNGTIEYTSRDAHLGEPTMRGDLEILGYNMLHWLTGELPWEKAIKQPKTVQTMKETFMKSVRSSIKSQFPNVPDALIKFFEYINSMKPKEVPDYKKCRKLFEDFLKNEGKTKNSTLDFASNKSKSPKKRVNKIVVEDVVDGSDKESDEPVKVKQNGDVPKKRGRKPKVNPDLDTENKVPETEKEIKKKAKRKSSEPAVLVKVKKTRLNPVVTPPARTNHNNISTQTSLEKTRHSSRLNASRHVSFDSPISEIVGEKSKDSVSINSSGDIFDDSFTIKEVKVKPKRKLLSTEEVIVKRVVRKKVAPAVKKGRSWKDSATIVNGRSPPK</sequence>
<name>A0A7E5VXX4_TRINI</name>
<dbReference type="InterPro" id="IPR017441">
    <property type="entry name" value="Protein_kinase_ATP_BS"/>
</dbReference>